<name>A0A9X2IM90_9BACI</name>
<protein>
    <submittedName>
        <fullName evidence="9">M14 family metallopeptidase</fullName>
    </submittedName>
</protein>
<dbReference type="SUPFAM" id="SSF53187">
    <property type="entry name" value="Zn-dependent exopeptidases"/>
    <property type="match status" value="1"/>
</dbReference>
<comment type="similarity">
    <text evidence="2 7">Belongs to the peptidase M14 family.</text>
</comment>
<evidence type="ECO:0000313" key="9">
    <source>
        <dbReference type="EMBL" id="MCM3713644.1"/>
    </source>
</evidence>
<keyword evidence="6" id="KW-0482">Metalloprotease</keyword>
<dbReference type="EMBL" id="JAMBOL010000003">
    <property type="protein sequence ID" value="MCM3713644.1"/>
    <property type="molecule type" value="Genomic_DNA"/>
</dbReference>
<dbReference type="PANTHER" id="PTHR11705">
    <property type="entry name" value="PROTEASE FAMILY M14 CARBOXYPEPTIDASE A,B"/>
    <property type="match status" value="1"/>
</dbReference>
<dbReference type="InterPro" id="IPR000834">
    <property type="entry name" value="Peptidase_M14"/>
</dbReference>
<evidence type="ECO:0000256" key="1">
    <source>
        <dbReference type="ARBA" id="ARBA00001947"/>
    </source>
</evidence>
<accession>A0A9X2IM90</accession>
<evidence type="ECO:0000256" key="4">
    <source>
        <dbReference type="ARBA" id="ARBA00022801"/>
    </source>
</evidence>
<dbReference type="AlphaFoldDB" id="A0A9X2IM90"/>
<dbReference type="GO" id="GO:0004181">
    <property type="term" value="F:metallocarboxypeptidase activity"/>
    <property type="evidence" value="ECO:0007669"/>
    <property type="project" value="InterPro"/>
</dbReference>
<evidence type="ECO:0000256" key="3">
    <source>
        <dbReference type="ARBA" id="ARBA00022670"/>
    </source>
</evidence>
<dbReference type="InterPro" id="IPR018392">
    <property type="entry name" value="LysM"/>
</dbReference>
<comment type="caution">
    <text evidence="9">The sequence shown here is derived from an EMBL/GenBank/DDBJ whole genome shotgun (WGS) entry which is preliminary data.</text>
</comment>
<dbReference type="PANTHER" id="PTHR11705:SF143">
    <property type="entry name" value="SLL0236 PROTEIN"/>
    <property type="match status" value="1"/>
</dbReference>
<dbReference type="Gene3D" id="3.40.630.10">
    <property type="entry name" value="Zn peptidases"/>
    <property type="match status" value="1"/>
</dbReference>
<reference evidence="9" key="1">
    <citation type="submission" date="2022-05" db="EMBL/GenBank/DDBJ databases">
        <title>Comparative Genomics of Spacecraft Associated Microbes.</title>
        <authorList>
            <person name="Tran M.T."/>
            <person name="Wright A."/>
            <person name="Seuylemezian A."/>
            <person name="Eisen J."/>
            <person name="Coil D."/>
        </authorList>
    </citation>
    <scope>NUCLEOTIDE SEQUENCE</scope>
    <source>
        <strain evidence="9">214.1.1</strain>
    </source>
</reference>
<keyword evidence="10" id="KW-1185">Reference proteome</keyword>
<feature type="active site" description="Proton donor/acceptor" evidence="7">
    <location>
        <position position="320"/>
    </location>
</feature>
<dbReference type="Proteomes" id="UP001139179">
    <property type="component" value="Unassembled WGS sequence"/>
</dbReference>
<evidence type="ECO:0000313" key="10">
    <source>
        <dbReference type="Proteomes" id="UP001139179"/>
    </source>
</evidence>
<organism evidence="9 10">
    <name type="scientific">Halalkalibacter oceani</name>
    <dbReference type="NCBI Taxonomy" id="1653776"/>
    <lineage>
        <taxon>Bacteria</taxon>
        <taxon>Bacillati</taxon>
        <taxon>Bacillota</taxon>
        <taxon>Bacilli</taxon>
        <taxon>Bacillales</taxon>
        <taxon>Bacillaceae</taxon>
        <taxon>Halalkalibacter</taxon>
    </lineage>
</organism>
<proteinExistence type="inferred from homology"/>
<dbReference type="SMART" id="SM00631">
    <property type="entry name" value="Zn_pept"/>
    <property type="match status" value="1"/>
</dbReference>
<dbReference type="GO" id="GO:0006508">
    <property type="term" value="P:proteolysis"/>
    <property type="evidence" value="ECO:0007669"/>
    <property type="project" value="UniProtKB-KW"/>
</dbReference>
<evidence type="ECO:0000256" key="7">
    <source>
        <dbReference type="PROSITE-ProRule" id="PRU01379"/>
    </source>
</evidence>
<dbReference type="GO" id="GO:0005615">
    <property type="term" value="C:extracellular space"/>
    <property type="evidence" value="ECO:0007669"/>
    <property type="project" value="TreeGrafter"/>
</dbReference>
<comment type="cofactor">
    <cofactor evidence="1">
        <name>Zn(2+)</name>
        <dbReference type="ChEBI" id="CHEBI:29105"/>
    </cofactor>
</comment>
<dbReference type="CDD" id="cd00118">
    <property type="entry name" value="LysM"/>
    <property type="match status" value="1"/>
</dbReference>
<evidence type="ECO:0000259" key="8">
    <source>
        <dbReference type="PROSITE" id="PS52035"/>
    </source>
</evidence>
<dbReference type="Pfam" id="PF00246">
    <property type="entry name" value="Peptidase_M14"/>
    <property type="match status" value="1"/>
</dbReference>
<dbReference type="PROSITE" id="PS52035">
    <property type="entry name" value="PEPTIDASE_M14"/>
    <property type="match status" value="1"/>
</dbReference>
<sequence>MKHVVGPGETVAIIAASYQIRPIDLIMLNPIIYAENSYVPRGVELTLPQEAKYCPDTFIDDVRTEFGHEQLVALLPVWKEKGIRSEIIGYSVMKKPIYAFFIGSGKKNVFYSGGWHANEWHTAKLLARFLDRLASYKQKKEAWFEYDIEAILQQVTLVVVPLVNPDGVELVLQGISPEHPYYQDVLAINKGMTRFDHWSSNIRGVDLNHQWPAEWEREAGESPQEPWPRHYSGQAPLTEPEALAVYELTLRESFSHVLAFHSQGQVIYWGYRGYEPPESKEMVTRLSLASSYTPVHTADSDGGFKDWFIQETGRPGFTVEVGSGINPLPPGAFAEIWANNVKLALEGLQL</sequence>
<dbReference type="GO" id="GO:0008270">
    <property type="term" value="F:zinc ion binding"/>
    <property type="evidence" value="ECO:0007669"/>
    <property type="project" value="InterPro"/>
</dbReference>
<keyword evidence="4" id="KW-0378">Hydrolase</keyword>
<evidence type="ECO:0000256" key="6">
    <source>
        <dbReference type="ARBA" id="ARBA00023049"/>
    </source>
</evidence>
<feature type="domain" description="Peptidase M14" evidence="8">
    <location>
        <begin position="47"/>
        <end position="350"/>
    </location>
</feature>
<dbReference type="CDD" id="cd06229">
    <property type="entry name" value="M14_Endopeptidase_I"/>
    <property type="match status" value="1"/>
</dbReference>
<evidence type="ECO:0000256" key="5">
    <source>
        <dbReference type="ARBA" id="ARBA00022833"/>
    </source>
</evidence>
<dbReference type="RefSeq" id="WP_251222448.1">
    <property type="nucleotide sequence ID" value="NZ_JAMBOL010000003.1"/>
</dbReference>
<keyword evidence="5" id="KW-0862">Zinc</keyword>
<evidence type="ECO:0000256" key="2">
    <source>
        <dbReference type="ARBA" id="ARBA00005988"/>
    </source>
</evidence>
<keyword evidence="3" id="KW-0645">Protease</keyword>
<dbReference type="InterPro" id="IPR034274">
    <property type="entry name" value="ENP1_M14_CPD"/>
</dbReference>
<gene>
    <name evidence="9" type="ORF">M3202_06070</name>
</gene>